<organism evidence="2 3">
    <name type="scientific">Nitrososphaeria virus YSH_922147</name>
    <dbReference type="NCBI Taxonomy" id="3071323"/>
    <lineage>
        <taxon>Viruses</taxon>
        <taxon>Duplodnaviria</taxon>
        <taxon>Heunggongvirae</taxon>
        <taxon>Uroviricota</taxon>
        <taxon>Caudoviricetes</taxon>
        <taxon>Juravirales</taxon>
        <taxon>Yangangviridae</taxon>
        <taxon>Mathaucavirus</taxon>
        <taxon>Mathaucavirus yangshanense</taxon>
    </lineage>
</organism>
<keyword evidence="1" id="KW-0812">Transmembrane</keyword>
<name>A0A976UAR5_9CAUD</name>
<keyword evidence="3" id="KW-1185">Reference proteome</keyword>
<keyword evidence="1" id="KW-0472">Membrane</keyword>
<reference evidence="2 3" key="1">
    <citation type="submission" date="2022-05" db="EMBL/GenBank/DDBJ databases">
        <title>Diverse viruses of marine archaea discovered using metagenomics.</title>
        <authorList>
            <person name="Zhou Y."/>
        </authorList>
    </citation>
    <scope>NUCLEOTIDE SEQUENCE [LARGE SCALE GENOMIC DNA]</scope>
    <source>
        <strain evidence="2">YSH_922147</strain>
    </source>
</reference>
<evidence type="ECO:0000313" key="3">
    <source>
        <dbReference type="Proteomes" id="UP001156973"/>
    </source>
</evidence>
<sequence length="76" mass="9171">MNNEDLWGRIFDKFDVFEKKLDDLCERTTRVEEKIINHMERRKEEIDKKDRDNKIIMGIIGVGFSAYAVIREFLFT</sequence>
<evidence type="ECO:0000313" key="2">
    <source>
        <dbReference type="EMBL" id="UVF62434.1"/>
    </source>
</evidence>
<dbReference type="Proteomes" id="UP001156973">
    <property type="component" value="Segment"/>
</dbReference>
<evidence type="ECO:0000256" key="1">
    <source>
        <dbReference type="SAM" id="Phobius"/>
    </source>
</evidence>
<feature type="transmembrane region" description="Helical" evidence="1">
    <location>
        <begin position="55"/>
        <end position="74"/>
    </location>
</feature>
<dbReference type="EMBL" id="ON649701">
    <property type="protein sequence ID" value="UVF62434.1"/>
    <property type="molecule type" value="Genomic_DNA"/>
</dbReference>
<proteinExistence type="predicted"/>
<keyword evidence="1" id="KW-1133">Transmembrane helix</keyword>
<protein>
    <submittedName>
        <fullName evidence="2">Lower tail fiber</fullName>
    </submittedName>
</protein>
<accession>A0A976UAR5</accession>
<dbReference type="KEGG" id="vg:80544985"/>